<dbReference type="InterPro" id="IPR015712">
    <property type="entry name" value="DNA-dir_RNA_pol_su2"/>
</dbReference>
<dbReference type="GO" id="GO:0003899">
    <property type="term" value="F:DNA-directed RNA polymerase activity"/>
    <property type="evidence" value="ECO:0007669"/>
    <property type="project" value="UniProtKB-EC"/>
</dbReference>
<dbReference type="PROSITE" id="PS01166">
    <property type="entry name" value="RNA_POL_BETA"/>
    <property type="match status" value="1"/>
</dbReference>
<feature type="region of interest" description="Disordered" evidence="14">
    <location>
        <begin position="1"/>
        <end position="28"/>
    </location>
</feature>
<comment type="similarity">
    <text evidence="2 12">Belongs to the RNA polymerase beta chain family.</text>
</comment>
<evidence type="ECO:0000256" key="6">
    <source>
        <dbReference type="ARBA" id="ARBA00022723"/>
    </source>
</evidence>
<feature type="domain" description="RNA polymerase Rpb2" evidence="17">
    <location>
        <begin position="248"/>
        <end position="415"/>
    </location>
</feature>
<dbReference type="GO" id="GO:0008270">
    <property type="term" value="F:zinc ion binding"/>
    <property type="evidence" value="ECO:0007669"/>
    <property type="project" value="UniProtKB-KW"/>
</dbReference>
<dbReference type="Gene3D" id="3.90.1110.10">
    <property type="entry name" value="RNA polymerase Rpb2, domain 2"/>
    <property type="match status" value="1"/>
</dbReference>
<dbReference type="OrthoDB" id="10248617at2759"/>
<feature type="domain" description="RNA polymerase Rpb2" evidence="19">
    <location>
        <begin position="501"/>
        <end position="563"/>
    </location>
</feature>
<gene>
    <name evidence="21" type="ORF">FGO68_gene739</name>
</gene>
<keyword evidence="22" id="KW-1185">Reference proteome</keyword>
<feature type="domain" description="RNA polymerase Rpb2" evidence="16">
    <location>
        <begin position="1121"/>
        <end position="1234"/>
    </location>
</feature>
<dbReference type="Proteomes" id="UP000785679">
    <property type="component" value="Unassembled WGS sequence"/>
</dbReference>
<dbReference type="Gene3D" id="2.40.50.150">
    <property type="match status" value="1"/>
</dbReference>
<dbReference type="Gene3D" id="2.40.270.10">
    <property type="entry name" value="DNA-directed RNA polymerase, subunit 2, domain 6"/>
    <property type="match status" value="1"/>
</dbReference>
<feature type="compositionally biased region" description="Low complexity" evidence="14">
    <location>
        <begin position="1"/>
        <end position="20"/>
    </location>
</feature>
<dbReference type="InterPro" id="IPR007120">
    <property type="entry name" value="DNA-dir_RNAP_su2_dom"/>
</dbReference>
<evidence type="ECO:0000256" key="12">
    <source>
        <dbReference type="RuleBase" id="RU000434"/>
    </source>
</evidence>
<dbReference type="Gene3D" id="3.90.1100.10">
    <property type="match status" value="1"/>
</dbReference>
<evidence type="ECO:0000256" key="14">
    <source>
        <dbReference type="SAM" id="MobiDB-lite"/>
    </source>
</evidence>
<dbReference type="InterPro" id="IPR007642">
    <property type="entry name" value="RNA_pol_Rpb2_2"/>
</dbReference>
<evidence type="ECO:0000256" key="3">
    <source>
        <dbReference type="ARBA" id="ARBA00022478"/>
    </source>
</evidence>
<accession>A0A8J8T7V6</accession>
<evidence type="ECO:0000256" key="11">
    <source>
        <dbReference type="ARBA" id="ARBA00047768"/>
    </source>
</evidence>
<evidence type="ECO:0000256" key="4">
    <source>
        <dbReference type="ARBA" id="ARBA00022679"/>
    </source>
</evidence>
<keyword evidence="8" id="KW-0862">Zinc</keyword>
<dbReference type="GO" id="GO:0032549">
    <property type="term" value="F:ribonucleoside binding"/>
    <property type="evidence" value="ECO:0007669"/>
    <property type="project" value="InterPro"/>
</dbReference>
<keyword evidence="3 13" id="KW-0240">DNA-directed RNA polymerase</keyword>
<dbReference type="AlphaFoldDB" id="A0A8J8T7V6"/>
<dbReference type="InterPro" id="IPR014724">
    <property type="entry name" value="RNA_pol_RPB2_OB-fold"/>
</dbReference>
<dbReference type="GO" id="GO:0003677">
    <property type="term" value="F:DNA binding"/>
    <property type="evidence" value="ECO:0007669"/>
    <property type="project" value="InterPro"/>
</dbReference>
<dbReference type="EC" id="2.7.7.6" evidence="13"/>
<feature type="domain" description="DNA-directed RNA polymerase I subunit RPA2" evidence="20">
    <location>
        <begin position="617"/>
        <end position="662"/>
    </location>
</feature>
<evidence type="ECO:0000259" key="19">
    <source>
        <dbReference type="Pfam" id="PF04565"/>
    </source>
</evidence>
<dbReference type="GO" id="GO:0000428">
    <property type="term" value="C:DNA-directed RNA polymerase complex"/>
    <property type="evidence" value="ECO:0007669"/>
    <property type="project" value="UniProtKB-KW"/>
</dbReference>
<dbReference type="Pfam" id="PF04563">
    <property type="entry name" value="RNA_pol_Rpb2_1"/>
    <property type="match status" value="1"/>
</dbReference>
<evidence type="ECO:0000259" key="15">
    <source>
        <dbReference type="Pfam" id="PF00562"/>
    </source>
</evidence>
<evidence type="ECO:0000256" key="8">
    <source>
        <dbReference type="ARBA" id="ARBA00022833"/>
    </source>
</evidence>
<evidence type="ECO:0000256" key="10">
    <source>
        <dbReference type="ARBA" id="ARBA00023242"/>
    </source>
</evidence>
<dbReference type="FunFam" id="3.90.1100.10:FF:000016">
    <property type="entry name" value="DNA-directed RNA polymerase subunit beta"/>
    <property type="match status" value="1"/>
</dbReference>
<evidence type="ECO:0000259" key="20">
    <source>
        <dbReference type="Pfam" id="PF06883"/>
    </source>
</evidence>
<evidence type="ECO:0000259" key="18">
    <source>
        <dbReference type="Pfam" id="PF04563"/>
    </source>
</evidence>
<dbReference type="Pfam" id="PF00562">
    <property type="entry name" value="RNA_pol_Rpb2_6"/>
    <property type="match status" value="1"/>
</dbReference>
<name>A0A8J8T7V6_HALGN</name>
<dbReference type="FunFam" id="3.90.1800.10:FF:000004">
    <property type="entry name" value="DNA-directed RNA polymerase subunit beta"/>
    <property type="match status" value="1"/>
</dbReference>
<comment type="function">
    <text evidence="13">DNA-dependent RNA polymerase catalyzes the transcription of DNA into RNA using the four ribonucleoside triphosphates as substrates.</text>
</comment>
<evidence type="ECO:0000256" key="2">
    <source>
        <dbReference type="ARBA" id="ARBA00006835"/>
    </source>
</evidence>
<evidence type="ECO:0000259" key="17">
    <source>
        <dbReference type="Pfam" id="PF04561"/>
    </source>
</evidence>
<comment type="catalytic activity">
    <reaction evidence="11">
        <text>RNA(n) + a ribonucleoside 5'-triphosphate = RNA(n+1) + diphosphate</text>
        <dbReference type="Rhea" id="RHEA:21248"/>
        <dbReference type="Rhea" id="RHEA-COMP:14527"/>
        <dbReference type="Rhea" id="RHEA-COMP:17342"/>
        <dbReference type="ChEBI" id="CHEBI:33019"/>
        <dbReference type="ChEBI" id="CHEBI:61557"/>
        <dbReference type="ChEBI" id="CHEBI:140395"/>
        <dbReference type="EC" id="2.7.7.6"/>
    </reaction>
    <physiologicalReaction direction="left-to-right" evidence="11">
        <dbReference type="Rhea" id="RHEA:21249"/>
    </physiologicalReaction>
</comment>
<evidence type="ECO:0000256" key="7">
    <source>
        <dbReference type="ARBA" id="ARBA00022771"/>
    </source>
</evidence>
<sequence>MQGKPKASSKSSKGVAASSGHINATSSDGQAINDKVRFTEKTIKEGLRQASRHHIESFDYAMQVCLPRICQNLLATEISSQVVDTTAAVPTSGKAIAYPFKKMTIWFESLELKKPVKTESTSLMSLSQAASMADNDKMYPSECRLRSLTYTAPLYATIARKIDSEPEEKITLCLGDIPVMVRSNFCHLNGLDEIELVKKREDMAEFGGYFIINGNERLVRMLIMTKRNYPIAFQRGTFINRGRLFTPYAVLQRCVREDLFSQTLTLHYLSDGNCMMRLIYQKQELVFPAYVLLKSLVDATDAQIYNRLVKGYFRNRQIGDRVEVLLQEGHKLNLFNQDQCLAYIGSILRAALVGLSSDMSDIDIGRFFIEKHIFVNAHTNTDKFNSLCMMIEKLYAVVAGECELDNLDSPANQEVLLSGHLYGALMAEKLQDLLLGARGKLVRDLRNPRFDTSQIRNPIYLKKMIDSQVSIGKKMEHFLATGNLISRTNLDMQQTAGFTIVADKLNNHRYLSHFRSIHRGQYFAEMKTTTVRKLLPEGWGFLCPVHTPDGGPCGLLNHISSSCVPLAKDDKNLQVDKKSLNNFKALLASLGMHPISSDFGLTYPHRYIPVTLDGVLIGYVDPEQAPELVKALRALKIQQLNTNDMAESVPRTLEVAYLPPTFQNDEESQDEVQSSKAKAHKNKFFPGIYLASTVARFVRPVQNLEIGGTEWIGPLEQLNMSIACQEEDIRSDTTHQELDPINILSIIATMQPFPEYNQSPRNMYQCQMAKQTMGTPYHNHPFRMDNKVYRLLFPQEPLVQTQKYGDYDFRQYPSGTNAVVAVISYTGYDMEDAMIINKSAYERGFGHGAVYKSYIRELNEVPQGGSAASAKSRYRMMNQRKYREDNKVDLNEKGLDVDGLPFIGKKLEHGTAEQCIYDQTTAKPRFTSFKDSEPARVESVRLMGDEKGGSNAVNFGYTIRYSRNPVIGDKFSSRHGQKGVLSVLWPQEDMPFTETGIVPDIIINPHAFPSRMTMGMLIESLAGKTGSLQGKFKQSKTWEKYEDDDIISHFGSELLKQGYNYYGNETMYSGIFGQQMKVDIFIGVVYYQRLRHMVSDKSQARATGPIDALTHQPVKGRKKHGGIRFGEMERDSLLAHGAAFALNDRLLKCSDYSEGYVCKKCGSIISCYLNREILKNQNTIYNNNSTATADKFSVNEKVYCRVCDAYECRKVSLPYVLRYMTNELAAMNIKMQFHIEASI</sequence>
<keyword evidence="7" id="KW-0863">Zinc-finger</keyword>
<evidence type="ECO:0000313" key="22">
    <source>
        <dbReference type="Proteomes" id="UP000785679"/>
    </source>
</evidence>
<comment type="subcellular location">
    <subcellularLocation>
        <location evidence="1">Nucleus</location>
        <location evidence="1">Nucleolus</location>
    </subcellularLocation>
</comment>
<dbReference type="InterPro" id="IPR007641">
    <property type="entry name" value="RNA_pol_Rpb2_7"/>
</dbReference>
<organism evidence="21 22">
    <name type="scientific">Halteria grandinella</name>
    <dbReference type="NCBI Taxonomy" id="5974"/>
    <lineage>
        <taxon>Eukaryota</taxon>
        <taxon>Sar</taxon>
        <taxon>Alveolata</taxon>
        <taxon>Ciliophora</taxon>
        <taxon>Intramacronucleata</taxon>
        <taxon>Spirotrichea</taxon>
        <taxon>Stichotrichia</taxon>
        <taxon>Sporadotrichida</taxon>
        <taxon>Halteriidae</taxon>
        <taxon>Halteria</taxon>
    </lineage>
</organism>
<keyword evidence="5 13" id="KW-0548">Nucleotidyltransferase</keyword>
<dbReference type="InterPro" id="IPR007644">
    <property type="entry name" value="RNA_pol_bsu_protrusion"/>
</dbReference>
<dbReference type="FunFam" id="2.40.270.10:FF:000011">
    <property type="entry name" value="DNA-directed RNA polymerase subunit beta"/>
    <property type="match status" value="1"/>
</dbReference>
<dbReference type="FunFam" id="3.90.1100.10:FF:000008">
    <property type="entry name" value="DNA-directed RNA polymerase subunit beta"/>
    <property type="match status" value="1"/>
</dbReference>
<dbReference type="Gene3D" id="3.90.1800.10">
    <property type="entry name" value="RNA polymerase alpha subunit dimerisation domain"/>
    <property type="match status" value="1"/>
</dbReference>
<keyword evidence="9 13" id="KW-0804">Transcription</keyword>
<evidence type="ECO:0000256" key="1">
    <source>
        <dbReference type="ARBA" id="ARBA00004604"/>
    </source>
</evidence>
<dbReference type="GO" id="GO:0005730">
    <property type="term" value="C:nucleolus"/>
    <property type="evidence" value="ECO:0007669"/>
    <property type="project" value="UniProtKB-SubCell"/>
</dbReference>
<dbReference type="PANTHER" id="PTHR20856">
    <property type="entry name" value="DNA-DIRECTED RNA POLYMERASE I SUBUNIT 2"/>
    <property type="match status" value="1"/>
</dbReference>
<evidence type="ECO:0000256" key="5">
    <source>
        <dbReference type="ARBA" id="ARBA00022695"/>
    </source>
</evidence>
<proteinExistence type="inferred from homology"/>
<dbReference type="Pfam" id="PF06883">
    <property type="entry name" value="RNA_pol_Rpa2_4"/>
    <property type="match status" value="1"/>
</dbReference>
<keyword evidence="6" id="KW-0479">Metal-binding</keyword>
<dbReference type="InterPro" id="IPR009674">
    <property type="entry name" value="Rpa2_dom_4"/>
</dbReference>
<dbReference type="Pfam" id="PF04565">
    <property type="entry name" value="RNA_pol_Rpb2_3"/>
    <property type="match status" value="1"/>
</dbReference>
<dbReference type="InterPro" id="IPR037034">
    <property type="entry name" value="RNA_pol_Rpb2_2_sf"/>
</dbReference>
<dbReference type="Pfam" id="PF04560">
    <property type="entry name" value="RNA_pol_Rpb2_7"/>
    <property type="match status" value="1"/>
</dbReference>
<protein>
    <recommendedName>
        <fullName evidence="13">DNA-directed RNA polymerase subunit beta</fullName>
        <ecNumber evidence="13">2.7.7.6</ecNumber>
    </recommendedName>
</protein>
<reference evidence="21" key="1">
    <citation type="submission" date="2019-06" db="EMBL/GenBank/DDBJ databases">
        <authorList>
            <person name="Zheng W."/>
        </authorList>
    </citation>
    <scope>NUCLEOTIDE SEQUENCE</scope>
    <source>
        <strain evidence="21">QDHG01</strain>
    </source>
</reference>
<dbReference type="EMBL" id="RRYP01001582">
    <property type="protein sequence ID" value="TNV85742.1"/>
    <property type="molecule type" value="Genomic_DNA"/>
</dbReference>
<dbReference type="GO" id="GO:0006351">
    <property type="term" value="P:DNA-templated transcription"/>
    <property type="evidence" value="ECO:0007669"/>
    <property type="project" value="InterPro"/>
</dbReference>
<feature type="domain" description="DNA-directed RNA polymerase subunit 2 hybrid-binding" evidence="15">
    <location>
        <begin position="747"/>
        <end position="1119"/>
    </location>
</feature>
<evidence type="ECO:0000313" key="21">
    <source>
        <dbReference type="EMBL" id="TNV85742.1"/>
    </source>
</evidence>
<dbReference type="InterPro" id="IPR037033">
    <property type="entry name" value="DNA-dir_RNAP_su2_hyb_sf"/>
</dbReference>
<dbReference type="InterPro" id="IPR007645">
    <property type="entry name" value="RNA_pol_Rpb2_3"/>
</dbReference>
<evidence type="ECO:0000259" key="16">
    <source>
        <dbReference type="Pfam" id="PF04560"/>
    </source>
</evidence>
<dbReference type="SUPFAM" id="SSF64484">
    <property type="entry name" value="beta and beta-prime subunits of DNA dependent RNA-polymerase"/>
    <property type="match status" value="1"/>
</dbReference>
<feature type="domain" description="RNA polymerase beta subunit protrusion" evidence="18">
    <location>
        <begin position="51"/>
        <end position="458"/>
    </location>
</feature>
<evidence type="ECO:0000256" key="9">
    <source>
        <dbReference type="ARBA" id="ARBA00023163"/>
    </source>
</evidence>
<comment type="caution">
    <text evidence="21">The sequence shown here is derived from an EMBL/GenBank/DDBJ whole genome shotgun (WGS) entry which is preliminary data.</text>
</comment>
<dbReference type="InterPro" id="IPR007121">
    <property type="entry name" value="RNA_pol_bsu_CS"/>
</dbReference>
<evidence type="ECO:0000256" key="13">
    <source>
        <dbReference type="RuleBase" id="RU363031"/>
    </source>
</evidence>
<dbReference type="Pfam" id="PF04561">
    <property type="entry name" value="RNA_pol_Rpb2_2"/>
    <property type="match status" value="1"/>
</dbReference>
<keyword evidence="10" id="KW-0539">Nucleus</keyword>
<keyword evidence="4 13" id="KW-0808">Transferase</keyword>
<dbReference type="CDD" id="cd00653">
    <property type="entry name" value="RNA_pol_B_RPB2"/>
    <property type="match status" value="1"/>
</dbReference>